<proteinExistence type="predicted"/>
<sequence>MPDVKSTLAALKRAAPKVKVEKEITDTLERISGSLSLLSSTSLSARDSDNLATRFRRPLVSLYESLPVPSLNFAVAIFNDICTKKVLPLIKAGDVEKSRRWESVASAILSGVLDYLDNHTEGAVPSLSLLLAGRKYNRSPDKTKDVIATAFYSAICEVCLPRDASTVSGLSTILRTTAYMVLSDTAASFPKNQDKLRTVRVLGGKRLGAVLYQTKDYLVLENLLTLLGRIVPANTGAVTKNPKRAEFLRQVFVSPCAQGKQDMAKELVGIMENAPATDWDNTVMTIAEVLAQADISYPQPFELDVVHACGTAFPQPAPSDRLYIDRSSFFANVANEEDAYETMQVPYASVLEVSTAPATDRATTTVMVGLSVVPTVAEEPMKISGDAPLTLVFDIKNSDHDRFIRAIESRGLKARAVAITRPSKPTRISLTQTSALLDFTSKGEPVKDRPNFQDKVKAVEQLYKTNEPSDDTGMSDRGALHFEDLIDYPTTPPNVTVGETQAQSLDSLAEQEPLALPAHDVPPAKASIGVRRSGGTILAPTAPPTPVSNPQRSTVPLSGVERTDTQILRDTVFGTSEDDLSDVSDAGDNTPKNLASRRLRNRSSRSGEGGHEPTAHISPQTENAKPPVKTVRKGRMILESDDDDDIGVVAPVPKAPMKKKRAVDQESDIENATQGSQEQKNFSHSMQSGSPKPPTKTRAATRASKELMQIGCSPLVSRLLANRVVSQNRENGVDTVLSTIPASRLSDRVDLVKKALDNGTTATGYSTRANVKTEISSKANHVPAAAPTSNQAADGAHIVHESKSKSRKRKAAEACNEKGLDDKESVKRSRLESVESDRRLSNRQLHVSRKPKKTGGLPARKYGNRGKGNKVSSPPRSASAINFDAVPGISSDPIEMDSSSPLSQRAAQKNAKFAQARPAVAQSGRTTRAGAMRDRANKAHEPEAAEAKKAKPTGRKKRATSPAEVVPVLDDNNPALVFPLDPAAAPKETPKKPKVARTVKVTEVTSEVETINRSKKPKKAPWETEEFSDMVKQLQSSSPSRRKIVESAEPRAAEISDDIPEITMDFPFVEPADAPGTPVPRPQVVSVEVPGEQTGEMPTIGDVAAVELSASPGLEAAAPSTATAKCSPPVDPKDKDVHSLKIKIRNTRVAEIVVPRVEDVEMIDLTADSPVKKSVVAKNKNVVIPKVVSAPPNQVVEAAPMEPEVPSPRTASPAHVEEKTPHFPGSPMEHTAVEESPPPPRSRVTQYIPVDFLPEKDAASRKAPSGKVRNRVTFAPEVRESPVTPVGLTKGFLGTRVGAGGLAGSKKPVLRRSVAEEAEDRSYTQRKQREPGMDAIVEVLSEIQEVIVQKISNKVEGVRSDVRVGRKALLQDAAADLQLMRNQSVLHFNHLIDLESEYASYARKMNGKWEEMLKVDTEINAQLRRAIQDHDRKSLVKKMPKRLFVDPMPATCQKFRT</sequence>
<accession>S7RRL7</accession>
<feature type="compositionally biased region" description="Basic residues" evidence="1">
    <location>
        <begin position="950"/>
        <end position="959"/>
    </location>
</feature>
<dbReference type="EMBL" id="KB469299">
    <property type="protein sequence ID" value="EPQ57285.1"/>
    <property type="molecule type" value="Genomic_DNA"/>
</dbReference>
<feature type="region of interest" description="Disordered" evidence="1">
    <location>
        <begin position="1116"/>
        <end position="1135"/>
    </location>
</feature>
<reference evidence="2 3" key="1">
    <citation type="journal article" date="2012" name="Science">
        <title>The Paleozoic origin of enzymatic lignin decomposition reconstructed from 31 fungal genomes.</title>
        <authorList>
            <person name="Floudas D."/>
            <person name="Binder M."/>
            <person name="Riley R."/>
            <person name="Barry K."/>
            <person name="Blanchette R.A."/>
            <person name="Henrissat B."/>
            <person name="Martinez A.T."/>
            <person name="Otillar R."/>
            <person name="Spatafora J.W."/>
            <person name="Yadav J.S."/>
            <person name="Aerts A."/>
            <person name="Benoit I."/>
            <person name="Boyd A."/>
            <person name="Carlson A."/>
            <person name="Copeland A."/>
            <person name="Coutinho P.M."/>
            <person name="de Vries R.P."/>
            <person name="Ferreira P."/>
            <person name="Findley K."/>
            <person name="Foster B."/>
            <person name="Gaskell J."/>
            <person name="Glotzer D."/>
            <person name="Gorecki P."/>
            <person name="Heitman J."/>
            <person name="Hesse C."/>
            <person name="Hori C."/>
            <person name="Igarashi K."/>
            <person name="Jurgens J.A."/>
            <person name="Kallen N."/>
            <person name="Kersten P."/>
            <person name="Kohler A."/>
            <person name="Kuees U."/>
            <person name="Kumar T.K.A."/>
            <person name="Kuo A."/>
            <person name="LaButti K."/>
            <person name="Larrondo L.F."/>
            <person name="Lindquist E."/>
            <person name="Ling A."/>
            <person name="Lombard V."/>
            <person name="Lucas S."/>
            <person name="Lundell T."/>
            <person name="Martin R."/>
            <person name="McLaughlin D.J."/>
            <person name="Morgenstern I."/>
            <person name="Morin E."/>
            <person name="Murat C."/>
            <person name="Nagy L.G."/>
            <person name="Nolan M."/>
            <person name="Ohm R.A."/>
            <person name="Patyshakuliyeva A."/>
            <person name="Rokas A."/>
            <person name="Ruiz-Duenas F.J."/>
            <person name="Sabat G."/>
            <person name="Salamov A."/>
            <person name="Samejima M."/>
            <person name="Schmutz J."/>
            <person name="Slot J.C."/>
            <person name="St John F."/>
            <person name="Stenlid J."/>
            <person name="Sun H."/>
            <person name="Sun S."/>
            <person name="Syed K."/>
            <person name="Tsang A."/>
            <person name="Wiebenga A."/>
            <person name="Young D."/>
            <person name="Pisabarro A."/>
            <person name="Eastwood D.C."/>
            <person name="Martin F."/>
            <person name="Cullen D."/>
            <person name="Grigoriev I.V."/>
            <person name="Hibbett D.S."/>
        </authorList>
    </citation>
    <scope>NUCLEOTIDE SEQUENCE [LARGE SCALE GENOMIC DNA]</scope>
    <source>
        <strain evidence="2 3">ATCC 11539</strain>
    </source>
</reference>
<dbReference type="HOGENOM" id="CLU_262735_0_0_1"/>
<dbReference type="OMA" id="IWRTKDY"/>
<feature type="region of interest" description="Disordered" evidence="1">
    <location>
        <begin position="979"/>
        <end position="998"/>
    </location>
</feature>
<evidence type="ECO:0000313" key="3">
    <source>
        <dbReference type="Proteomes" id="UP000030669"/>
    </source>
</evidence>
<feature type="compositionally biased region" description="Basic and acidic residues" evidence="1">
    <location>
        <begin position="811"/>
        <end position="840"/>
    </location>
</feature>
<gene>
    <name evidence="2" type="ORF">GLOTRDRAFT_137644</name>
</gene>
<name>S7RRL7_GLOTA</name>
<dbReference type="GeneID" id="19303802"/>
<dbReference type="eggNOG" id="ENOG502SPMV">
    <property type="taxonomic scope" value="Eukaryota"/>
</dbReference>
<organism evidence="2 3">
    <name type="scientific">Gloeophyllum trabeum (strain ATCC 11539 / FP-39264 / Madison 617)</name>
    <name type="common">Brown rot fungus</name>
    <dbReference type="NCBI Taxonomy" id="670483"/>
    <lineage>
        <taxon>Eukaryota</taxon>
        <taxon>Fungi</taxon>
        <taxon>Dikarya</taxon>
        <taxon>Basidiomycota</taxon>
        <taxon>Agaricomycotina</taxon>
        <taxon>Agaricomycetes</taxon>
        <taxon>Gloeophyllales</taxon>
        <taxon>Gloeophyllaceae</taxon>
        <taxon>Gloeophyllum</taxon>
    </lineage>
</organism>
<feature type="region of interest" description="Disordered" evidence="1">
    <location>
        <begin position="1032"/>
        <end position="1059"/>
    </location>
</feature>
<evidence type="ECO:0000256" key="1">
    <source>
        <dbReference type="SAM" id="MobiDB-lite"/>
    </source>
</evidence>
<dbReference type="RefSeq" id="XP_007864407.1">
    <property type="nucleotide sequence ID" value="XM_007866216.1"/>
</dbReference>
<keyword evidence="3" id="KW-1185">Reference proteome</keyword>
<feature type="compositionally biased region" description="Polar residues" evidence="1">
    <location>
        <begin position="870"/>
        <end position="880"/>
    </location>
</feature>
<dbReference type="OrthoDB" id="3270368at2759"/>
<feature type="region of interest" description="Disordered" evidence="1">
    <location>
        <begin position="1200"/>
        <end position="1242"/>
    </location>
</feature>
<feature type="region of interest" description="Disordered" evidence="1">
    <location>
        <begin position="534"/>
        <end position="698"/>
    </location>
</feature>
<evidence type="ECO:0000313" key="2">
    <source>
        <dbReference type="EMBL" id="EPQ57285.1"/>
    </source>
</evidence>
<dbReference type="KEGG" id="gtr:GLOTRDRAFT_137644"/>
<feature type="compositionally biased region" description="Basic and acidic residues" evidence="1">
    <location>
        <begin position="931"/>
        <end position="949"/>
    </location>
</feature>
<protein>
    <submittedName>
        <fullName evidence="2">Uncharacterized protein</fullName>
    </submittedName>
</protein>
<feature type="compositionally biased region" description="Polar residues" evidence="1">
    <location>
        <begin position="897"/>
        <end position="907"/>
    </location>
</feature>
<feature type="compositionally biased region" description="Basic and acidic residues" evidence="1">
    <location>
        <begin position="1043"/>
        <end position="1054"/>
    </location>
</feature>
<feature type="compositionally biased region" description="Polar residues" evidence="1">
    <location>
        <begin position="670"/>
        <end position="690"/>
    </location>
</feature>
<feature type="region of interest" description="Disordered" evidence="1">
    <location>
        <begin position="779"/>
        <end position="974"/>
    </location>
</feature>
<dbReference type="Proteomes" id="UP000030669">
    <property type="component" value="Unassembled WGS sequence"/>
</dbReference>